<dbReference type="OrthoDB" id="4237747at2"/>
<name>A0A1I4C215_9ACTN</name>
<sequence length="127" mass="13884">MSDRDEKTVLLSGPHRVYVESIPAGVTLDVEPFAQTIVQDVVELLLGDEFGERFDELVDAQGSDPHAVQVPADLRFEQLVADLTAHVSTRLPLYGGQVRRLAERLLAVHEARQSSPVVRRVSGGEAA</sequence>
<organism evidence="1 2">
    <name type="scientific">Streptomyces pini</name>
    <dbReference type="NCBI Taxonomy" id="1520580"/>
    <lineage>
        <taxon>Bacteria</taxon>
        <taxon>Bacillati</taxon>
        <taxon>Actinomycetota</taxon>
        <taxon>Actinomycetes</taxon>
        <taxon>Kitasatosporales</taxon>
        <taxon>Streptomycetaceae</taxon>
        <taxon>Streptomyces</taxon>
    </lineage>
</organism>
<gene>
    <name evidence="1" type="ORF">SAMN05192584_108226</name>
</gene>
<dbReference type="EMBL" id="FOSG01000008">
    <property type="protein sequence ID" value="SFK75104.1"/>
    <property type="molecule type" value="Genomic_DNA"/>
</dbReference>
<protein>
    <submittedName>
        <fullName evidence="1">Uncharacterized protein</fullName>
    </submittedName>
</protein>
<dbReference type="RefSeq" id="WP_093849947.1">
    <property type="nucleotide sequence ID" value="NZ_FOSG01000008.1"/>
</dbReference>
<accession>A0A1I4C215</accession>
<keyword evidence="2" id="KW-1185">Reference proteome</keyword>
<dbReference type="AlphaFoldDB" id="A0A1I4C215"/>
<evidence type="ECO:0000313" key="2">
    <source>
        <dbReference type="Proteomes" id="UP000198928"/>
    </source>
</evidence>
<evidence type="ECO:0000313" key="1">
    <source>
        <dbReference type="EMBL" id="SFK75104.1"/>
    </source>
</evidence>
<dbReference type="Proteomes" id="UP000198928">
    <property type="component" value="Unassembled WGS sequence"/>
</dbReference>
<proteinExistence type="predicted"/>
<reference evidence="2" key="1">
    <citation type="submission" date="2016-10" db="EMBL/GenBank/DDBJ databases">
        <authorList>
            <person name="Varghese N."/>
            <person name="Submissions S."/>
        </authorList>
    </citation>
    <scope>NUCLEOTIDE SEQUENCE [LARGE SCALE GENOMIC DNA]</scope>
    <source>
        <strain evidence="2">PL19</strain>
    </source>
</reference>